<dbReference type="InterPro" id="IPR054445">
    <property type="entry name" value="T3SS_chaperone_dom"/>
</dbReference>
<proteinExistence type="predicted"/>
<name>A0A518CTP0_9PLAN</name>
<evidence type="ECO:0000313" key="3">
    <source>
        <dbReference type="Proteomes" id="UP000317178"/>
    </source>
</evidence>
<dbReference type="EMBL" id="CP036281">
    <property type="protein sequence ID" value="QDU82607.1"/>
    <property type="molecule type" value="Genomic_DNA"/>
</dbReference>
<dbReference type="AlphaFoldDB" id="A0A518CTP0"/>
<keyword evidence="3" id="KW-1185">Reference proteome</keyword>
<dbReference type="KEGG" id="plon:Pla110_43680"/>
<evidence type="ECO:0000259" key="1">
    <source>
        <dbReference type="Pfam" id="PF22553"/>
    </source>
</evidence>
<dbReference type="RefSeq" id="WP_144998957.1">
    <property type="nucleotide sequence ID" value="NZ_CP036281.1"/>
</dbReference>
<reference evidence="2 3" key="1">
    <citation type="submission" date="2019-02" db="EMBL/GenBank/DDBJ databases">
        <title>Deep-cultivation of Planctomycetes and their phenomic and genomic characterization uncovers novel biology.</title>
        <authorList>
            <person name="Wiegand S."/>
            <person name="Jogler M."/>
            <person name="Boedeker C."/>
            <person name="Pinto D."/>
            <person name="Vollmers J."/>
            <person name="Rivas-Marin E."/>
            <person name="Kohn T."/>
            <person name="Peeters S.H."/>
            <person name="Heuer A."/>
            <person name="Rast P."/>
            <person name="Oberbeckmann S."/>
            <person name="Bunk B."/>
            <person name="Jeske O."/>
            <person name="Meyerdierks A."/>
            <person name="Storesund J.E."/>
            <person name="Kallscheuer N."/>
            <person name="Luecker S."/>
            <person name="Lage O.M."/>
            <person name="Pohl T."/>
            <person name="Merkel B.J."/>
            <person name="Hornburger P."/>
            <person name="Mueller R.-W."/>
            <person name="Bruemmer F."/>
            <person name="Labrenz M."/>
            <person name="Spormann A.M."/>
            <person name="Op den Camp H."/>
            <person name="Overmann J."/>
            <person name="Amann R."/>
            <person name="Jetten M.S.M."/>
            <person name="Mascher T."/>
            <person name="Medema M.H."/>
            <person name="Devos D.P."/>
            <person name="Kaster A.-K."/>
            <person name="Ovreas L."/>
            <person name="Rohde M."/>
            <person name="Galperin M.Y."/>
            <person name="Jogler C."/>
        </authorList>
    </citation>
    <scope>NUCLEOTIDE SEQUENCE [LARGE SCALE GENOMIC DNA]</scope>
    <source>
        <strain evidence="2 3">Pla110</strain>
    </source>
</reference>
<dbReference type="Pfam" id="PF22553">
    <property type="entry name" value="TY-Chap2"/>
    <property type="match status" value="1"/>
</dbReference>
<organism evidence="2 3">
    <name type="scientific">Polystyrenella longa</name>
    <dbReference type="NCBI Taxonomy" id="2528007"/>
    <lineage>
        <taxon>Bacteria</taxon>
        <taxon>Pseudomonadati</taxon>
        <taxon>Planctomycetota</taxon>
        <taxon>Planctomycetia</taxon>
        <taxon>Planctomycetales</taxon>
        <taxon>Planctomycetaceae</taxon>
        <taxon>Polystyrenella</taxon>
    </lineage>
</organism>
<protein>
    <recommendedName>
        <fullName evidence="1">T3SS peptide-binding chaperone domain-containing protein</fullName>
    </recommendedName>
</protein>
<gene>
    <name evidence="2" type="ORF">Pla110_43680</name>
</gene>
<feature type="domain" description="T3SS peptide-binding chaperone" evidence="1">
    <location>
        <begin position="11"/>
        <end position="226"/>
    </location>
</feature>
<evidence type="ECO:0000313" key="2">
    <source>
        <dbReference type="EMBL" id="QDU82607.1"/>
    </source>
</evidence>
<dbReference type="Proteomes" id="UP000317178">
    <property type="component" value="Chromosome"/>
</dbReference>
<dbReference type="OrthoDB" id="5140850at2"/>
<sequence length="226" mass="26512">MHPDRQLLEIISWRIVTELWRRFPDRFLLWETHPGGGQYDCLTLIDRQSPKQSLIDINRAGSLHGLYQESHGDWVQRMVCDPTGYLDEITISMRLEIPLRLPASSPSTLCFRYIAELLTRSLASRDFWECRMGFYDSSGDDGGQHDDWFDMFPSNRTEPTVRSPNPQLPNPYYYWFILRDKDPLLCLDTGGRLHRRGGQAFDLAELYPRRRKIWALITQTAMDFLP</sequence>
<accession>A0A518CTP0</accession>